<accession>A0A6A6IRT3</accession>
<keyword evidence="4" id="KW-1185">Reference proteome</keyword>
<feature type="compositionally biased region" description="Polar residues" evidence="1">
    <location>
        <begin position="155"/>
        <end position="169"/>
    </location>
</feature>
<proteinExistence type="predicted"/>
<dbReference type="InterPro" id="IPR020999">
    <property type="entry name" value="Chitin_synth_reg_RCR"/>
</dbReference>
<name>A0A6A6IRT3_9PLEO</name>
<reference evidence="3" key="1">
    <citation type="journal article" date="2020" name="Stud. Mycol.">
        <title>101 Dothideomycetes genomes: a test case for predicting lifestyles and emergence of pathogens.</title>
        <authorList>
            <person name="Haridas S."/>
            <person name="Albert R."/>
            <person name="Binder M."/>
            <person name="Bloem J."/>
            <person name="Labutti K."/>
            <person name="Salamov A."/>
            <person name="Andreopoulos B."/>
            <person name="Baker S."/>
            <person name="Barry K."/>
            <person name="Bills G."/>
            <person name="Bluhm B."/>
            <person name="Cannon C."/>
            <person name="Castanera R."/>
            <person name="Culley D."/>
            <person name="Daum C."/>
            <person name="Ezra D."/>
            <person name="Gonzalez J."/>
            <person name="Henrissat B."/>
            <person name="Kuo A."/>
            <person name="Liang C."/>
            <person name="Lipzen A."/>
            <person name="Lutzoni F."/>
            <person name="Magnuson J."/>
            <person name="Mondo S."/>
            <person name="Nolan M."/>
            <person name="Ohm R."/>
            <person name="Pangilinan J."/>
            <person name="Park H.-J."/>
            <person name="Ramirez L."/>
            <person name="Alfaro M."/>
            <person name="Sun H."/>
            <person name="Tritt A."/>
            <person name="Yoshinaga Y."/>
            <person name="Zwiers L.-H."/>
            <person name="Turgeon B."/>
            <person name="Goodwin S."/>
            <person name="Spatafora J."/>
            <person name="Crous P."/>
            <person name="Grigoriev I."/>
        </authorList>
    </citation>
    <scope>NUCLEOTIDE SEQUENCE</scope>
    <source>
        <strain evidence="3">CBS 122368</strain>
    </source>
</reference>
<evidence type="ECO:0000313" key="4">
    <source>
        <dbReference type="Proteomes" id="UP000800094"/>
    </source>
</evidence>
<evidence type="ECO:0000256" key="2">
    <source>
        <dbReference type="SAM" id="Phobius"/>
    </source>
</evidence>
<dbReference type="Proteomes" id="UP000800094">
    <property type="component" value="Unassembled WGS sequence"/>
</dbReference>
<dbReference type="RefSeq" id="XP_033688195.1">
    <property type="nucleotide sequence ID" value="XM_033820718.1"/>
</dbReference>
<dbReference type="GeneID" id="54574048"/>
<dbReference type="AlphaFoldDB" id="A0A6A6IRT3"/>
<protein>
    <submittedName>
        <fullName evidence="3">Uncharacterized protein</fullName>
    </submittedName>
</protein>
<dbReference type="EMBL" id="ML987191">
    <property type="protein sequence ID" value="KAF2253191.1"/>
    <property type="molecule type" value="Genomic_DNA"/>
</dbReference>
<organism evidence="3 4">
    <name type="scientific">Trematosphaeria pertusa</name>
    <dbReference type="NCBI Taxonomy" id="390896"/>
    <lineage>
        <taxon>Eukaryota</taxon>
        <taxon>Fungi</taxon>
        <taxon>Dikarya</taxon>
        <taxon>Ascomycota</taxon>
        <taxon>Pezizomycotina</taxon>
        <taxon>Dothideomycetes</taxon>
        <taxon>Pleosporomycetidae</taxon>
        <taxon>Pleosporales</taxon>
        <taxon>Massarineae</taxon>
        <taxon>Trematosphaeriaceae</taxon>
        <taxon>Trematosphaeria</taxon>
    </lineage>
</organism>
<evidence type="ECO:0000256" key="1">
    <source>
        <dbReference type="SAM" id="MobiDB-lite"/>
    </source>
</evidence>
<dbReference type="OrthoDB" id="5400539at2759"/>
<gene>
    <name evidence="3" type="ORF">BU26DRAFT_217041</name>
</gene>
<sequence length="207" mass="23494">MVLSKRYCVEYVDGTIECFRDGFWYSTTGVIVKWSILAGFFLFFMGWFVGGYLHAKSRMKKGKPLLAYHRWLVSYSERKKHGQVPQNHFTFYATQPYGQQPQQPYGPRPDGTWPEPPPMYNNDAPPGYIPPPGATKMNPNQNGNAMEMPQYGFAPQQTGGYPMGQQQTGVMGGSGDPEAQQQTPQQLPPRPQQAKMAITNFVSRFRR</sequence>
<evidence type="ECO:0000313" key="3">
    <source>
        <dbReference type="EMBL" id="KAF2253191.1"/>
    </source>
</evidence>
<dbReference type="Pfam" id="PF12273">
    <property type="entry name" value="RCR"/>
    <property type="match status" value="1"/>
</dbReference>
<feature type="region of interest" description="Disordered" evidence="1">
    <location>
        <begin position="154"/>
        <end position="194"/>
    </location>
</feature>
<keyword evidence="2" id="KW-0812">Transmembrane</keyword>
<feature type="transmembrane region" description="Helical" evidence="2">
    <location>
        <begin position="31"/>
        <end position="53"/>
    </location>
</feature>
<keyword evidence="2" id="KW-1133">Transmembrane helix</keyword>
<keyword evidence="2" id="KW-0472">Membrane</keyword>